<evidence type="ECO:0000259" key="3">
    <source>
        <dbReference type="Pfam" id="PF04321"/>
    </source>
</evidence>
<dbReference type="Gene3D" id="3.40.50.720">
    <property type="entry name" value="NAD(P)-binding Rossmann-like Domain"/>
    <property type="match status" value="1"/>
</dbReference>
<dbReference type="EMBL" id="PFAQ01000017">
    <property type="protein sequence ID" value="PIT95139.1"/>
    <property type="molecule type" value="Genomic_DNA"/>
</dbReference>
<gene>
    <name evidence="4" type="ORF">COT98_00920</name>
</gene>
<evidence type="ECO:0000256" key="2">
    <source>
        <dbReference type="RuleBase" id="RU364082"/>
    </source>
</evidence>
<dbReference type="InterPro" id="IPR029903">
    <property type="entry name" value="RmlD-like-bd"/>
</dbReference>
<comment type="pathway">
    <text evidence="2">Carbohydrate biosynthesis; dTDP-L-rhamnose biosynthesis.</text>
</comment>
<dbReference type="AlphaFoldDB" id="A0A2M6WQR8"/>
<protein>
    <recommendedName>
        <fullName evidence="2">dTDP-4-dehydrorhamnose reductase</fullName>
        <ecNumber evidence="2">1.1.1.133</ecNumber>
    </recommendedName>
</protein>
<comment type="caution">
    <text evidence="4">The sequence shown here is derived from an EMBL/GenBank/DDBJ whole genome shotgun (WGS) entry which is preliminary data.</text>
</comment>
<comment type="similarity">
    <text evidence="1 2">Belongs to the dTDP-4-dehydrorhamnose reductase family.</text>
</comment>
<dbReference type="EC" id="1.1.1.133" evidence="2"/>
<proteinExistence type="inferred from homology"/>
<dbReference type="SUPFAM" id="SSF51735">
    <property type="entry name" value="NAD(P)-binding Rossmann-fold domains"/>
    <property type="match status" value="1"/>
</dbReference>
<keyword evidence="2" id="KW-0560">Oxidoreductase</keyword>
<keyword evidence="2" id="KW-0521">NADP</keyword>
<dbReference type="PANTHER" id="PTHR10491:SF4">
    <property type="entry name" value="METHIONINE ADENOSYLTRANSFERASE 2 SUBUNIT BETA"/>
    <property type="match status" value="1"/>
</dbReference>
<evidence type="ECO:0000313" key="5">
    <source>
        <dbReference type="Proteomes" id="UP000228900"/>
    </source>
</evidence>
<dbReference type="GO" id="GO:0005829">
    <property type="term" value="C:cytosol"/>
    <property type="evidence" value="ECO:0007669"/>
    <property type="project" value="TreeGrafter"/>
</dbReference>
<organism evidence="4 5">
    <name type="scientific">Candidatus Falkowbacteria bacterium CG10_big_fil_rev_8_21_14_0_10_39_9</name>
    <dbReference type="NCBI Taxonomy" id="1974566"/>
    <lineage>
        <taxon>Bacteria</taxon>
        <taxon>Candidatus Falkowiibacteriota</taxon>
    </lineage>
</organism>
<sequence length="283" mass="31347">MKVLILGAQGNLGGQLMLTFGSEAIGWDRADLNITNRNEVLTKISDLKPEIIINAIAYNTVDKCEADESEYNLANKLNGEAVGYLADAAIKIRATLVHYSTDYVFSGEDKSGYVEDAKPGPINHYGQSKLLGEKVLYTKSVQGLKYYLIRTSKLFGPKGKSGFSKLSFFDLMLNLAREKTELKVVDEEFSCFTYTVDLAERTQELLNQKYPFGVYHLVNSGPATWYGALTQLFKIAGINVKLIAVGSEEFPRPAQRPKSSVLLNTKIPPLRDLSEALAAYLNL</sequence>
<dbReference type="CDD" id="cd05254">
    <property type="entry name" value="dTDP_HR_like_SDR_e"/>
    <property type="match status" value="1"/>
</dbReference>
<dbReference type="Proteomes" id="UP000228900">
    <property type="component" value="Unassembled WGS sequence"/>
</dbReference>
<feature type="domain" description="RmlD-like substrate binding" evidence="3">
    <location>
        <begin position="1"/>
        <end position="267"/>
    </location>
</feature>
<dbReference type="GO" id="GO:0008831">
    <property type="term" value="F:dTDP-4-dehydrorhamnose reductase activity"/>
    <property type="evidence" value="ECO:0007669"/>
    <property type="project" value="UniProtKB-EC"/>
</dbReference>
<reference evidence="5" key="1">
    <citation type="submission" date="2017-09" db="EMBL/GenBank/DDBJ databases">
        <title>Depth-based differentiation of microbial function through sediment-hosted aquifers and enrichment of novel symbionts in the deep terrestrial subsurface.</title>
        <authorList>
            <person name="Probst A.J."/>
            <person name="Ladd B."/>
            <person name="Jarett J.K."/>
            <person name="Geller-Mcgrath D.E."/>
            <person name="Sieber C.M.K."/>
            <person name="Emerson J.B."/>
            <person name="Anantharaman K."/>
            <person name="Thomas B.C."/>
            <person name="Malmstrom R."/>
            <person name="Stieglmeier M."/>
            <person name="Klingl A."/>
            <person name="Woyke T."/>
            <person name="Ryan C.M."/>
            <person name="Banfield J.F."/>
        </authorList>
    </citation>
    <scope>NUCLEOTIDE SEQUENCE [LARGE SCALE GENOMIC DNA]</scope>
</reference>
<dbReference type="Pfam" id="PF04321">
    <property type="entry name" value="RmlD_sub_bind"/>
    <property type="match status" value="1"/>
</dbReference>
<dbReference type="Gene3D" id="3.90.25.10">
    <property type="entry name" value="UDP-galactose 4-epimerase, domain 1"/>
    <property type="match status" value="1"/>
</dbReference>
<dbReference type="InterPro" id="IPR036291">
    <property type="entry name" value="NAD(P)-bd_dom_sf"/>
</dbReference>
<dbReference type="PANTHER" id="PTHR10491">
    <property type="entry name" value="DTDP-4-DEHYDRORHAMNOSE REDUCTASE"/>
    <property type="match status" value="1"/>
</dbReference>
<name>A0A2M6WQR8_9BACT</name>
<accession>A0A2M6WQR8</accession>
<dbReference type="GO" id="GO:0019305">
    <property type="term" value="P:dTDP-rhamnose biosynthetic process"/>
    <property type="evidence" value="ECO:0007669"/>
    <property type="project" value="UniProtKB-UniPathway"/>
</dbReference>
<dbReference type="InterPro" id="IPR005913">
    <property type="entry name" value="dTDP_dehydrorham_reduct"/>
</dbReference>
<comment type="function">
    <text evidence="2">Catalyzes the reduction of dTDP-6-deoxy-L-lyxo-4-hexulose to yield dTDP-L-rhamnose.</text>
</comment>
<dbReference type="UniPathway" id="UPA00124"/>
<evidence type="ECO:0000256" key="1">
    <source>
        <dbReference type="ARBA" id="ARBA00010944"/>
    </source>
</evidence>
<evidence type="ECO:0000313" key="4">
    <source>
        <dbReference type="EMBL" id="PIT95139.1"/>
    </source>
</evidence>